<reference evidence="5 6" key="1">
    <citation type="submission" date="2019-05" db="EMBL/GenBank/DDBJ databases">
        <title>Mikania micrantha, genome provides insights into the molecular mechanism of rapid growth.</title>
        <authorList>
            <person name="Liu B."/>
        </authorList>
    </citation>
    <scope>NUCLEOTIDE SEQUENCE [LARGE SCALE GENOMIC DNA]</scope>
    <source>
        <strain evidence="5">NLD-2019</strain>
        <tissue evidence="5">Leaf</tissue>
    </source>
</reference>
<keyword evidence="2" id="KW-0175">Coiled coil</keyword>
<sequence>MEDLALMANQNHRIQTLLLTENETGNSNKAPKLLTLDDYPHWKYRFEIHINGVYTNLWMMIEGGYLRPLNEDGTPMLVTRMTEPQRKLYDYEKKAYAILSQSIATDIFHQFRQFASSKQLWDALQQRYEGNDALKSIKSKALRKEFNSFVYVGNESLDELIARFYHLLSELFNHEVKTTTQEKIQCLADALPPKWESFLMVLKQNQMMAHMDINDFIQKLKEQEIENKWKAKRVVQVQDPSLYYSTPTVDKSTTHAPLKTAFVSKASEAPSAAQMHFSTSSSSSSQQEYHQPTASLKTENFDKVTVEIAKEHMGLLSTLVSSYDGLVAGQIGNPYLTNDDYSQIDPDDMERIDIMWALASAVRRAKEFVKRTGKDINLNKESKFGFDMASVTCYNCGEKGHFARQCKQPKKAGNKNPFQHQKLAPANSERRLVPIYSPSPAGSSSSGSKALMVQQDEGVNWDFRFNADKEDQDKACVAEIQNSEDLDEESSQEDSLVIDDKTSSSESDSLTDSDTQESDCEADDSSTQFALMANSSASTDSSEQVYTDCSSSQSDCFNCVDLRSKVLAYQKHNNDLMTDLDLCIEANKVLKSNEKDFQNKIDLLNRQLHETEIAVLNKQDAITSYLNTINEIKKKLALVECDYETLGQKLKSYESSSYIIEHMISRGTDQGKEQVNYHCCPPPILNAFVNTPNDKDTQESRVDGIVEDWVSDSEDESENSPKHSTSQNQTPIVMKGDPISKSKIYKELCFVKAS</sequence>
<feature type="region of interest" description="Disordered" evidence="3">
    <location>
        <begin position="273"/>
        <end position="296"/>
    </location>
</feature>
<feature type="coiled-coil region" evidence="2">
    <location>
        <begin position="587"/>
        <end position="614"/>
    </location>
</feature>
<dbReference type="AlphaFoldDB" id="A0A5N6N136"/>
<feature type="compositionally biased region" description="Low complexity" evidence="3">
    <location>
        <begin position="438"/>
        <end position="448"/>
    </location>
</feature>
<dbReference type="OrthoDB" id="1302458at2759"/>
<evidence type="ECO:0000256" key="1">
    <source>
        <dbReference type="PROSITE-ProRule" id="PRU00047"/>
    </source>
</evidence>
<feature type="compositionally biased region" description="Polar residues" evidence="3">
    <location>
        <begin position="722"/>
        <end position="731"/>
    </location>
</feature>
<evidence type="ECO:0000313" key="6">
    <source>
        <dbReference type="Proteomes" id="UP000326396"/>
    </source>
</evidence>
<feature type="domain" description="CCHC-type" evidence="4">
    <location>
        <begin position="393"/>
        <end position="408"/>
    </location>
</feature>
<keyword evidence="1" id="KW-0863">Zinc-finger</keyword>
<feature type="compositionally biased region" description="Acidic residues" evidence="3">
    <location>
        <begin position="509"/>
        <end position="524"/>
    </location>
</feature>
<evidence type="ECO:0000313" key="5">
    <source>
        <dbReference type="EMBL" id="KAD4180413.1"/>
    </source>
</evidence>
<dbReference type="SMART" id="SM00343">
    <property type="entry name" value="ZnF_C2HC"/>
    <property type="match status" value="1"/>
</dbReference>
<gene>
    <name evidence="5" type="ORF">E3N88_29004</name>
</gene>
<dbReference type="GO" id="GO:0003676">
    <property type="term" value="F:nucleic acid binding"/>
    <property type="evidence" value="ECO:0007669"/>
    <property type="project" value="InterPro"/>
</dbReference>
<dbReference type="InterPro" id="IPR036875">
    <property type="entry name" value="Znf_CCHC_sf"/>
</dbReference>
<organism evidence="5 6">
    <name type="scientific">Mikania micrantha</name>
    <name type="common">bitter vine</name>
    <dbReference type="NCBI Taxonomy" id="192012"/>
    <lineage>
        <taxon>Eukaryota</taxon>
        <taxon>Viridiplantae</taxon>
        <taxon>Streptophyta</taxon>
        <taxon>Embryophyta</taxon>
        <taxon>Tracheophyta</taxon>
        <taxon>Spermatophyta</taxon>
        <taxon>Magnoliopsida</taxon>
        <taxon>eudicotyledons</taxon>
        <taxon>Gunneridae</taxon>
        <taxon>Pentapetalae</taxon>
        <taxon>asterids</taxon>
        <taxon>campanulids</taxon>
        <taxon>Asterales</taxon>
        <taxon>Asteraceae</taxon>
        <taxon>Asteroideae</taxon>
        <taxon>Heliantheae alliance</taxon>
        <taxon>Eupatorieae</taxon>
        <taxon>Mikania</taxon>
    </lineage>
</organism>
<keyword evidence="1" id="KW-0862">Zinc</keyword>
<comment type="caution">
    <text evidence="5">The sequence shown here is derived from an EMBL/GenBank/DDBJ whole genome shotgun (WGS) entry which is preliminary data.</text>
</comment>
<dbReference type="Pfam" id="PF00098">
    <property type="entry name" value="zf-CCHC"/>
    <property type="match status" value="1"/>
</dbReference>
<dbReference type="PROSITE" id="PS50158">
    <property type="entry name" value="ZF_CCHC"/>
    <property type="match status" value="1"/>
</dbReference>
<feature type="compositionally biased region" description="Polar residues" evidence="3">
    <location>
        <begin position="286"/>
        <end position="296"/>
    </location>
</feature>
<dbReference type="PANTHER" id="PTHR35317">
    <property type="entry name" value="OS04G0629600 PROTEIN"/>
    <property type="match status" value="1"/>
</dbReference>
<dbReference type="Proteomes" id="UP000326396">
    <property type="component" value="Linkage Group LG4"/>
</dbReference>
<dbReference type="GO" id="GO:0008270">
    <property type="term" value="F:zinc ion binding"/>
    <property type="evidence" value="ECO:0007669"/>
    <property type="project" value="UniProtKB-KW"/>
</dbReference>
<keyword evidence="6" id="KW-1185">Reference proteome</keyword>
<evidence type="ECO:0000259" key="4">
    <source>
        <dbReference type="PROSITE" id="PS50158"/>
    </source>
</evidence>
<dbReference type="SUPFAM" id="SSF57756">
    <property type="entry name" value="Retrovirus zinc finger-like domains"/>
    <property type="match status" value="1"/>
</dbReference>
<keyword evidence="1" id="KW-0479">Metal-binding</keyword>
<evidence type="ECO:0000256" key="2">
    <source>
        <dbReference type="SAM" id="Coils"/>
    </source>
</evidence>
<dbReference type="Pfam" id="PF14223">
    <property type="entry name" value="Retrotran_gag_2"/>
    <property type="match status" value="1"/>
</dbReference>
<dbReference type="InterPro" id="IPR001878">
    <property type="entry name" value="Znf_CCHC"/>
</dbReference>
<feature type="region of interest" description="Disordered" evidence="3">
    <location>
        <begin position="482"/>
        <end position="525"/>
    </location>
</feature>
<name>A0A5N6N136_9ASTR</name>
<proteinExistence type="predicted"/>
<feature type="region of interest" description="Disordered" evidence="3">
    <location>
        <begin position="711"/>
        <end position="736"/>
    </location>
</feature>
<feature type="region of interest" description="Disordered" evidence="3">
    <location>
        <begin position="408"/>
        <end position="450"/>
    </location>
</feature>
<dbReference type="EMBL" id="SZYD01000014">
    <property type="protein sequence ID" value="KAD4180413.1"/>
    <property type="molecule type" value="Genomic_DNA"/>
</dbReference>
<accession>A0A5N6N136</accession>
<protein>
    <recommendedName>
        <fullName evidence="4">CCHC-type domain-containing protein</fullName>
    </recommendedName>
</protein>
<feature type="compositionally biased region" description="Acidic residues" evidence="3">
    <location>
        <begin position="482"/>
        <end position="492"/>
    </location>
</feature>
<dbReference type="Gene3D" id="4.10.60.10">
    <property type="entry name" value="Zinc finger, CCHC-type"/>
    <property type="match status" value="1"/>
</dbReference>
<dbReference type="PANTHER" id="PTHR35317:SF29">
    <property type="entry name" value="CCHC-TYPE DOMAIN-CONTAINING PROTEIN"/>
    <property type="match status" value="1"/>
</dbReference>
<evidence type="ECO:0000256" key="3">
    <source>
        <dbReference type="SAM" id="MobiDB-lite"/>
    </source>
</evidence>